<dbReference type="GO" id="GO:0006355">
    <property type="term" value="P:regulation of DNA-templated transcription"/>
    <property type="evidence" value="ECO:0007669"/>
    <property type="project" value="InterPro"/>
</dbReference>
<sequence>MAAYRVILVDDAPLVREGFARLLAEEGVDVVAQHADAVGIVAAVEELRPDVVVMDVRMPPTHTTEGLHAAAELKEHHPDVGVLVLSQYVETPHAMDLLKGAHGGVGYLLKERISAHTELVDAIARVADGGTVIDPEVVRKVFDSPRRSDPLDRLTTREHEVLALLAEGHSNAAIADLLATSNRTIETHTSRIFTKLDLEATPSTHRRVLAVLAHLRASAS</sequence>
<dbReference type="RefSeq" id="WP_147685653.1">
    <property type="nucleotide sequence ID" value="NZ_VDUX01000003.1"/>
</dbReference>
<dbReference type="PANTHER" id="PTHR43214:SF24">
    <property type="entry name" value="TRANSCRIPTIONAL REGULATORY PROTEIN NARL-RELATED"/>
    <property type="match status" value="1"/>
</dbReference>
<protein>
    <submittedName>
        <fullName evidence="8">Response regulator transcription factor</fullName>
    </submittedName>
</protein>
<dbReference type="PANTHER" id="PTHR43214">
    <property type="entry name" value="TWO-COMPONENT RESPONSE REGULATOR"/>
    <property type="match status" value="1"/>
</dbReference>
<evidence type="ECO:0000256" key="5">
    <source>
        <dbReference type="PROSITE-ProRule" id="PRU00169"/>
    </source>
</evidence>
<dbReference type="InterPro" id="IPR039420">
    <property type="entry name" value="WalR-like"/>
</dbReference>
<dbReference type="Gene3D" id="3.40.50.2300">
    <property type="match status" value="1"/>
</dbReference>
<dbReference type="InterPro" id="IPR000792">
    <property type="entry name" value="Tscrpt_reg_LuxR_C"/>
</dbReference>
<dbReference type="SUPFAM" id="SSF52172">
    <property type="entry name" value="CheY-like"/>
    <property type="match status" value="1"/>
</dbReference>
<comment type="caution">
    <text evidence="8">The sequence shown here is derived from an EMBL/GenBank/DDBJ whole genome shotgun (WGS) entry which is preliminary data.</text>
</comment>
<dbReference type="OrthoDB" id="4135368at2"/>
<keyword evidence="1 5" id="KW-0597">Phosphoprotein</keyword>
<dbReference type="InterPro" id="IPR011006">
    <property type="entry name" value="CheY-like_superfamily"/>
</dbReference>
<accession>A0A5C8NJX7</accession>
<keyword evidence="2" id="KW-0805">Transcription regulation</keyword>
<evidence type="ECO:0000259" key="7">
    <source>
        <dbReference type="PROSITE" id="PS50110"/>
    </source>
</evidence>
<dbReference type="Proteomes" id="UP000321571">
    <property type="component" value="Unassembled WGS sequence"/>
</dbReference>
<dbReference type="SMART" id="SM00448">
    <property type="entry name" value="REC"/>
    <property type="match status" value="1"/>
</dbReference>
<dbReference type="CDD" id="cd06170">
    <property type="entry name" value="LuxR_C_like"/>
    <property type="match status" value="1"/>
</dbReference>
<keyword evidence="9" id="KW-1185">Reference proteome</keyword>
<dbReference type="InterPro" id="IPR058245">
    <property type="entry name" value="NreC/VraR/RcsB-like_REC"/>
</dbReference>
<dbReference type="PRINTS" id="PR00038">
    <property type="entry name" value="HTHLUXR"/>
</dbReference>
<evidence type="ECO:0000256" key="1">
    <source>
        <dbReference type="ARBA" id="ARBA00022553"/>
    </source>
</evidence>
<dbReference type="Pfam" id="PF00072">
    <property type="entry name" value="Response_reg"/>
    <property type="match status" value="1"/>
</dbReference>
<proteinExistence type="predicted"/>
<keyword evidence="3" id="KW-0238">DNA-binding</keyword>
<evidence type="ECO:0000256" key="2">
    <source>
        <dbReference type="ARBA" id="ARBA00023015"/>
    </source>
</evidence>
<evidence type="ECO:0000256" key="3">
    <source>
        <dbReference type="ARBA" id="ARBA00023125"/>
    </source>
</evidence>
<dbReference type="PROSITE" id="PS50110">
    <property type="entry name" value="RESPONSE_REGULATORY"/>
    <property type="match status" value="1"/>
</dbReference>
<dbReference type="GO" id="GO:0003677">
    <property type="term" value="F:DNA binding"/>
    <property type="evidence" value="ECO:0007669"/>
    <property type="project" value="UniProtKB-KW"/>
</dbReference>
<organism evidence="8 9">
    <name type="scientific">Aeromicrobium terrae</name>
    <dbReference type="NCBI Taxonomy" id="2498846"/>
    <lineage>
        <taxon>Bacteria</taxon>
        <taxon>Bacillati</taxon>
        <taxon>Actinomycetota</taxon>
        <taxon>Actinomycetes</taxon>
        <taxon>Propionibacteriales</taxon>
        <taxon>Nocardioidaceae</taxon>
        <taxon>Aeromicrobium</taxon>
    </lineage>
</organism>
<dbReference type="GO" id="GO:0000160">
    <property type="term" value="P:phosphorelay signal transduction system"/>
    <property type="evidence" value="ECO:0007669"/>
    <property type="project" value="InterPro"/>
</dbReference>
<evidence type="ECO:0000259" key="6">
    <source>
        <dbReference type="PROSITE" id="PS50043"/>
    </source>
</evidence>
<dbReference type="AlphaFoldDB" id="A0A5C8NJX7"/>
<keyword evidence="4" id="KW-0804">Transcription</keyword>
<dbReference type="CDD" id="cd17535">
    <property type="entry name" value="REC_NarL-like"/>
    <property type="match status" value="1"/>
</dbReference>
<reference evidence="8 9" key="1">
    <citation type="submission" date="2019-06" db="EMBL/GenBank/DDBJ databases">
        <title>Aeromicrobium sp. nov., isolated from a maize field.</title>
        <authorList>
            <person name="Lin S.-Y."/>
            <person name="Tsai C.-F."/>
            <person name="Young C.-C."/>
        </authorList>
    </citation>
    <scope>NUCLEOTIDE SEQUENCE [LARGE SCALE GENOMIC DNA]</scope>
    <source>
        <strain evidence="8 9">CC-CFT486</strain>
    </source>
</reference>
<feature type="domain" description="Response regulatory" evidence="7">
    <location>
        <begin position="5"/>
        <end position="125"/>
    </location>
</feature>
<feature type="domain" description="HTH luxR-type" evidence="6">
    <location>
        <begin position="147"/>
        <end position="217"/>
    </location>
</feature>
<name>A0A5C8NJX7_9ACTN</name>
<dbReference type="EMBL" id="VDUX01000003">
    <property type="protein sequence ID" value="TXL61406.1"/>
    <property type="molecule type" value="Genomic_DNA"/>
</dbReference>
<evidence type="ECO:0000313" key="9">
    <source>
        <dbReference type="Proteomes" id="UP000321571"/>
    </source>
</evidence>
<dbReference type="PROSITE" id="PS50043">
    <property type="entry name" value="HTH_LUXR_2"/>
    <property type="match status" value="1"/>
</dbReference>
<dbReference type="Pfam" id="PF00196">
    <property type="entry name" value="GerE"/>
    <property type="match status" value="1"/>
</dbReference>
<dbReference type="SMART" id="SM00421">
    <property type="entry name" value="HTH_LUXR"/>
    <property type="match status" value="1"/>
</dbReference>
<dbReference type="InterPro" id="IPR016032">
    <property type="entry name" value="Sig_transdc_resp-reg_C-effctor"/>
</dbReference>
<evidence type="ECO:0000256" key="4">
    <source>
        <dbReference type="ARBA" id="ARBA00023163"/>
    </source>
</evidence>
<feature type="modified residue" description="4-aspartylphosphate" evidence="5">
    <location>
        <position position="55"/>
    </location>
</feature>
<dbReference type="InterPro" id="IPR001789">
    <property type="entry name" value="Sig_transdc_resp-reg_receiver"/>
</dbReference>
<dbReference type="SUPFAM" id="SSF46894">
    <property type="entry name" value="C-terminal effector domain of the bipartite response regulators"/>
    <property type="match status" value="1"/>
</dbReference>
<evidence type="ECO:0000313" key="8">
    <source>
        <dbReference type="EMBL" id="TXL61406.1"/>
    </source>
</evidence>
<gene>
    <name evidence="8" type="ORF">FHP06_08235</name>
</gene>